<keyword evidence="2" id="KW-1133">Transmembrane helix</keyword>
<dbReference type="EMBL" id="AYKW01000023">
    <property type="protein sequence ID" value="PIL28605.1"/>
    <property type="molecule type" value="Genomic_DNA"/>
</dbReference>
<feature type="region of interest" description="Disordered" evidence="1">
    <location>
        <begin position="399"/>
        <end position="436"/>
    </location>
</feature>
<feature type="transmembrane region" description="Helical" evidence="2">
    <location>
        <begin position="223"/>
        <end position="243"/>
    </location>
</feature>
<sequence length="436" mass="45365">MIERNSLAYHLESSKYSLGPARRLFPPHLIGRSSVLLLALAAYFTPVRSQQGGPIRIIVSDELTECVPTNITWTGGTPPYTLGIGVPNLDHGPTEEFSNISQTFFVWSTDVAAENSVMFAVGDNATITRSGFIDINAGLTQSCIPEPVPASTSTAKTQTQGAQASSGSPGVGQPLSTSTSIASTTVTVSVTDSVGGTNAATPSTTTTNNSTSGSSHSTLSPDVIGIIVAVAVALLIVVIWVLYKRSVRAKQVIDSNASTPPAPQGPVSVAPYHNPPTSPTIRATSILSPSPNYSPVGSPPMSALQFAPYGYSPPPPPPPPPAPLPHPAWQGAGAVHTTQTQTQMYFLGDPSLASRAPSVMSRETSTWNAQEAYTYPYMPQGRVQQDPVGPLAIEFEQGRGADAGTPGLGAATVASTEGGSDWRDNALLARPPARSP</sequence>
<keyword evidence="4" id="KW-1185">Reference proteome</keyword>
<protein>
    <submittedName>
        <fullName evidence="3">Uncharacterized protein</fullName>
    </submittedName>
</protein>
<evidence type="ECO:0000313" key="3">
    <source>
        <dbReference type="EMBL" id="PIL28605.1"/>
    </source>
</evidence>
<feature type="region of interest" description="Disordered" evidence="1">
    <location>
        <begin position="147"/>
        <end position="178"/>
    </location>
</feature>
<dbReference type="STRING" id="1077348.A0A2G8S4D5"/>
<feature type="region of interest" description="Disordered" evidence="1">
    <location>
        <begin position="308"/>
        <end position="335"/>
    </location>
</feature>
<evidence type="ECO:0000256" key="2">
    <source>
        <dbReference type="SAM" id="Phobius"/>
    </source>
</evidence>
<organism evidence="3 4">
    <name type="scientific">Ganoderma sinense ZZ0214-1</name>
    <dbReference type="NCBI Taxonomy" id="1077348"/>
    <lineage>
        <taxon>Eukaryota</taxon>
        <taxon>Fungi</taxon>
        <taxon>Dikarya</taxon>
        <taxon>Basidiomycota</taxon>
        <taxon>Agaricomycotina</taxon>
        <taxon>Agaricomycetes</taxon>
        <taxon>Polyporales</taxon>
        <taxon>Polyporaceae</taxon>
        <taxon>Ganoderma</taxon>
    </lineage>
</organism>
<reference evidence="3 4" key="1">
    <citation type="journal article" date="2015" name="Sci. Rep.">
        <title>Chromosome-level genome map provides insights into diverse defense mechanisms in the medicinal fungus Ganoderma sinense.</title>
        <authorList>
            <person name="Zhu Y."/>
            <person name="Xu J."/>
            <person name="Sun C."/>
            <person name="Zhou S."/>
            <person name="Xu H."/>
            <person name="Nelson D.R."/>
            <person name="Qian J."/>
            <person name="Song J."/>
            <person name="Luo H."/>
            <person name="Xiang L."/>
            <person name="Li Y."/>
            <person name="Xu Z."/>
            <person name="Ji A."/>
            <person name="Wang L."/>
            <person name="Lu S."/>
            <person name="Hayward A."/>
            <person name="Sun W."/>
            <person name="Li X."/>
            <person name="Schwartz D.C."/>
            <person name="Wang Y."/>
            <person name="Chen S."/>
        </authorList>
    </citation>
    <scope>NUCLEOTIDE SEQUENCE [LARGE SCALE GENOMIC DNA]</scope>
    <source>
        <strain evidence="3 4">ZZ0214-1</strain>
    </source>
</reference>
<keyword evidence="2" id="KW-0812">Transmembrane</keyword>
<gene>
    <name evidence="3" type="ORF">GSI_08647</name>
</gene>
<evidence type="ECO:0000313" key="4">
    <source>
        <dbReference type="Proteomes" id="UP000230002"/>
    </source>
</evidence>
<dbReference type="Proteomes" id="UP000230002">
    <property type="component" value="Unassembled WGS sequence"/>
</dbReference>
<accession>A0A2G8S4D5</accession>
<feature type="region of interest" description="Disordered" evidence="1">
    <location>
        <begin position="192"/>
        <end position="217"/>
    </location>
</feature>
<keyword evidence="2" id="KW-0472">Membrane</keyword>
<feature type="compositionally biased region" description="Polar residues" evidence="1">
    <location>
        <begin position="150"/>
        <end position="168"/>
    </location>
</feature>
<proteinExistence type="predicted"/>
<name>A0A2G8S4D5_9APHY</name>
<feature type="compositionally biased region" description="Pro residues" evidence="1">
    <location>
        <begin position="311"/>
        <end position="326"/>
    </location>
</feature>
<dbReference type="AlphaFoldDB" id="A0A2G8S4D5"/>
<comment type="caution">
    <text evidence="3">The sequence shown here is derived from an EMBL/GenBank/DDBJ whole genome shotgun (WGS) entry which is preliminary data.</text>
</comment>
<evidence type="ECO:0000256" key="1">
    <source>
        <dbReference type="SAM" id="MobiDB-lite"/>
    </source>
</evidence>
<dbReference type="OrthoDB" id="2758372at2759"/>